<dbReference type="AlphaFoldDB" id="B9SLC9"/>
<dbReference type="InParanoid" id="B9SLC9"/>
<reference evidence="3" key="1">
    <citation type="journal article" date="2010" name="Nat. Biotechnol.">
        <title>Draft genome sequence of the oilseed species Ricinus communis.</title>
        <authorList>
            <person name="Chan A.P."/>
            <person name="Crabtree J."/>
            <person name="Zhao Q."/>
            <person name="Lorenzi H."/>
            <person name="Orvis J."/>
            <person name="Puiu D."/>
            <person name="Melake-Berhan A."/>
            <person name="Jones K.M."/>
            <person name="Redman J."/>
            <person name="Chen G."/>
            <person name="Cahoon E.B."/>
            <person name="Gedil M."/>
            <person name="Stanke M."/>
            <person name="Haas B.J."/>
            <person name="Wortman J.R."/>
            <person name="Fraser-Liggett C.M."/>
            <person name="Ravel J."/>
            <person name="Rabinowicz P.D."/>
        </authorList>
    </citation>
    <scope>NUCLEOTIDE SEQUENCE [LARGE SCALE GENOMIC DNA]</scope>
    <source>
        <strain evidence="3">cv. Hale</strain>
    </source>
</reference>
<accession>B9SLC9</accession>
<keyword evidence="3" id="KW-1185">Reference proteome</keyword>
<gene>
    <name evidence="2" type="ORF">RCOM_0626510</name>
</gene>
<proteinExistence type="predicted"/>
<name>B9SLC9_RICCO</name>
<protein>
    <submittedName>
        <fullName evidence="2">Uncharacterized protein</fullName>
    </submittedName>
</protein>
<evidence type="ECO:0000313" key="3">
    <source>
        <dbReference type="Proteomes" id="UP000008311"/>
    </source>
</evidence>
<dbReference type="Proteomes" id="UP000008311">
    <property type="component" value="Unassembled WGS sequence"/>
</dbReference>
<feature type="compositionally biased region" description="Basic residues" evidence="1">
    <location>
        <begin position="85"/>
        <end position="98"/>
    </location>
</feature>
<evidence type="ECO:0000256" key="1">
    <source>
        <dbReference type="SAM" id="MobiDB-lite"/>
    </source>
</evidence>
<evidence type="ECO:0000313" key="2">
    <source>
        <dbReference type="EMBL" id="EEF35604.1"/>
    </source>
</evidence>
<dbReference type="EMBL" id="EQ974016">
    <property type="protein sequence ID" value="EEF35604.1"/>
    <property type="molecule type" value="Genomic_DNA"/>
</dbReference>
<organism evidence="2 3">
    <name type="scientific">Ricinus communis</name>
    <name type="common">Castor bean</name>
    <dbReference type="NCBI Taxonomy" id="3988"/>
    <lineage>
        <taxon>Eukaryota</taxon>
        <taxon>Viridiplantae</taxon>
        <taxon>Streptophyta</taxon>
        <taxon>Embryophyta</taxon>
        <taxon>Tracheophyta</taxon>
        <taxon>Spermatophyta</taxon>
        <taxon>Magnoliopsida</taxon>
        <taxon>eudicotyledons</taxon>
        <taxon>Gunneridae</taxon>
        <taxon>Pentapetalae</taxon>
        <taxon>rosids</taxon>
        <taxon>fabids</taxon>
        <taxon>Malpighiales</taxon>
        <taxon>Euphorbiaceae</taxon>
        <taxon>Acalyphoideae</taxon>
        <taxon>Acalypheae</taxon>
        <taxon>Ricinus</taxon>
    </lineage>
</organism>
<feature type="region of interest" description="Disordered" evidence="1">
    <location>
        <begin position="78"/>
        <end position="106"/>
    </location>
</feature>
<sequence>MTQIYILRELGSVIQFTALVELLGLYQRLILTKRMGYMLRALEKTRAADILSNLALKYDRGRVVSGDLLGEENSYLVPGRGSPWYHKKTKSKKKKRKNQVGSGNKF</sequence>